<gene>
    <name evidence="4" type="ORF">FOA19_05630</name>
</gene>
<dbReference type="InterPro" id="IPR050811">
    <property type="entry name" value="Phosphate_ABC_transporter"/>
</dbReference>
<feature type="domain" description="PBP" evidence="3">
    <location>
        <begin position="29"/>
        <end position="288"/>
    </location>
</feature>
<dbReference type="PANTHER" id="PTHR30570:SF1">
    <property type="entry name" value="PHOSPHATE-BINDING PROTEIN PSTS"/>
    <property type="match status" value="1"/>
</dbReference>
<dbReference type="OrthoDB" id="1450880at2"/>
<dbReference type="PANTHER" id="PTHR30570">
    <property type="entry name" value="PERIPLASMIC PHOSPHATE BINDING COMPONENT OF PHOSPHATE ABC TRANSPORTER"/>
    <property type="match status" value="1"/>
</dbReference>
<evidence type="ECO:0000313" key="5">
    <source>
        <dbReference type="Proteomes" id="UP000324133"/>
    </source>
</evidence>
<evidence type="ECO:0000259" key="3">
    <source>
        <dbReference type="Pfam" id="PF12849"/>
    </source>
</evidence>
<dbReference type="Pfam" id="PF12849">
    <property type="entry name" value="PBP_like_2"/>
    <property type="match status" value="1"/>
</dbReference>
<evidence type="ECO:0000256" key="1">
    <source>
        <dbReference type="ARBA" id="ARBA00022729"/>
    </source>
</evidence>
<reference evidence="4 5" key="1">
    <citation type="submission" date="2019-07" db="EMBL/GenBank/DDBJ databases">
        <title>Rufibacter sp. nov., isolated from lake sediment.</title>
        <authorList>
            <person name="Qu J.-H."/>
        </authorList>
    </citation>
    <scope>NUCLEOTIDE SEQUENCE [LARGE SCALE GENOMIC DNA]</scope>
    <source>
        <strain evidence="4 5">NBS58-1</strain>
    </source>
</reference>
<accession>A0A5B6TL77</accession>
<feature type="chain" id="PRO_5022774690" evidence="2">
    <location>
        <begin position="19"/>
        <end position="315"/>
    </location>
</feature>
<organism evidence="4 5">
    <name type="scientific">Rufibacter hautae</name>
    <dbReference type="NCBI Taxonomy" id="2595005"/>
    <lineage>
        <taxon>Bacteria</taxon>
        <taxon>Pseudomonadati</taxon>
        <taxon>Bacteroidota</taxon>
        <taxon>Cytophagia</taxon>
        <taxon>Cytophagales</taxon>
        <taxon>Hymenobacteraceae</taxon>
        <taxon>Rufibacter</taxon>
    </lineage>
</organism>
<proteinExistence type="predicted"/>
<sequence>MNKINLFTFLFTAGVAFATFSCGQSGSKNTDTPTSGSIKISADESYAPIVDSQIQTFQGLYKYAKVQAVYKPEAQVVHDLLTDTIRFAIMARPLNDREKAEFEKLKLTPRMNKIAVDGIALIINKENTDTTLTLQQIRSIFTGKTTSWSQLDPTAKDGKITIVFDNSNSSTARFILDSINQKQPLPPNTYASTSNSNLVDYVAQNRNAIGVIGVNWISDRRDSTAISFLNKVNVVGISRSDNPTSVDDFIQPYQGYLAQGTYPLRREVFIISKEARAGLGTGFASFISGDKGQRIILKSGLVPASMPVRIVGFRQ</sequence>
<dbReference type="EMBL" id="VKKY01000001">
    <property type="protein sequence ID" value="KAA3440147.1"/>
    <property type="molecule type" value="Genomic_DNA"/>
</dbReference>
<dbReference type="SUPFAM" id="SSF53850">
    <property type="entry name" value="Periplasmic binding protein-like II"/>
    <property type="match status" value="1"/>
</dbReference>
<evidence type="ECO:0000256" key="2">
    <source>
        <dbReference type="SAM" id="SignalP"/>
    </source>
</evidence>
<name>A0A5B6TL77_9BACT</name>
<dbReference type="Gene3D" id="3.40.190.10">
    <property type="entry name" value="Periplasmic binding protein-like II"/>
    <property type="match status" value="2"/>
</dbReference>
<comment type="caution">
    <text evidence="4">The sequence shown here is derived from an EMBL/GenBank/DDBJ whole genome shotgun (WGS) entry which is preliminary data.</text>
</comment>
<protein>
    <submittedName>
        <fullName evidence="4">Phosphate ABC transporter substrate-binding protein, PhoT family</fullName>
    </submittedName>
</protein>
<dbReference type="RefSeq" id="WP_149089784.1">
    <property type="nucleotide sequence ID" value="NZ_VKKY01000001.1"/>
</dbReference>
<feature type="signal peptide" evidence="2">
    <location>
        <begin position="1"/>
        <end position="18"/>
    </location>
</feature>
<dbReference type="Proteomes" id="UP000324133">
    <property type="component" value="Unassembled WGS sequence"/>
</dbReference>
<dbReference type="PROSITE" id="PS51257">
    <property type="entry name" value="PROKAR_LIPOPROTEIN"/>
    <property type="match status" value="1"/>
</dbReference>
<keyword evidence="5" id="KW-1185">Reference proteome</keyword>
<keyword evidence="1 2" id="KW-0732">Signal</keyword>
<dbReference type="AlphaFoldDB" id="A0A5B6TL77"/>
<dbReference type="InterPro" id="IPR024370">
    <property type="entry name" value="PBP_domain"/>
</dbReference>
<evidence type="ECO:0000313" key="4">
    <source>
        <dbReference type="EMBL" id="KAA3440147.1"/>
    </source>
</evidence>